<dbReference type="EMBL" id="OU892290">
    <property type="protein sequence ID" value="CAG9763522.1"/>
    <property type="molecule type" value="Genomic_DNA"/>
</dbReference>
<feature type="region of interest" description="Disordered" evidence="1">
    <location>
        <begin position="45"/>
        <end position="80"/>
    </location>
</feature>
<reference evidence="2" key="1">
    <citation type="submission" date="2022-01" db="EMBL/GenBank/DDBJ databases">
        <authorList>
            <person name="King R."/>
        </authorList>
    </citation>
    <scope>NUCLEOTIDE SEQUENCE</scope>
</reference>
<evidence type="ECO:0000256" key="1">
    <source>
        <dbReference type="SAM" id="MobiDB-lite"/>
    </source>
</evidence>
<gene>
    <name evidence="2" type="ORF">CEUTPL_LOCUS4180</name>
</gene>
<dbReference type="Proteomes" id="UP001152799">
    <property type="component" value="Chromosome 14"/>
</dbReference>
<evidence type="ECO:0000313" key="3">
    <source>
        <dbReference type="Proteomes" id="UP001152799"/>
    </source>
</evidence>
<dbReference type="AlphaFoldDB" id="A0A9N9MFW7"/>
<accession>A0A9N9MFW7</accession>
<dbReference type="OrthoDB" id="6742475at2759"/>
<evidence type="ECO:0000313" key="2">
    <source>
        <dbReference type="EMBL" id="CAG9763522.1"/>
    </source>
</evidence>
<organism evidence="2 3">
    <name type="scientific">Ceutorhynchus assimilis</name>
    <name type="common">cabbage seed weevil</name>
    <dbReference type="NCBI Taxonomy" id="467358"/>
    <lineage>
        <taxon>Eukaryota</taxon>
        <taxon>Metazoa</taxon>
        <taxon>Ecdysozoa</taxon>
        <taxon>Arthropoda</taxon>
        <taxon>Hexapoda</taxon>
        <taxon>Insecta</taxon>
        <taxon>Pterygota</taxon>
        <taxon>Neoptera</taxon>
        <taxon>Endopterygota</taxon>
        <taxon>Coleoptera</taxon>
        <taxon>Polyphaga</taxon>
        <taxon>Cucujiformia</taxon>
        <taxon>Curculionidae</taxon>
        <taxon>Ceutorhynchinae</taxon>
        <taxon>Ceutorhynchus</taxon>
    </lineage>
</organism>
<feature type="compositionally biased region" description="Basic residues" evidence="1">
    <location>
        <begin position="62"/>
        <end position="71"/>
    </location>
</feature>
<feature type="compositionally biased region" description="Basic residues" evidence="1">
    <location>
        <begin position="161"/>
        <end position="170"/>
    </location>
</feature>
<protein>
    <submittedName>
        <fullName evidence="2">Uncharacterized protein</fullName>
    </submittedName>
</protein>
<name>A0A9N9MFW7_9CUCU</name>
<keyword evidence="3" id="KW-1185">Reference proteome</keyword>
<sequence length="255" mass="28073">MSMWCRFTTQKLAALRRRYRTTYDTPRPLLLASVLKLVHTHWAKGNPVPIPEPGSGTVNKSGPRKRVRRGNPKGPGDAVGRSGKSFLFCMSVRVPWNPLAGRYGLEREEHRSCRGVRIFPSDLENPGEGHVEASRQFVPISAAGNPVPIPEPGSGTVNKSGPRKRVRRGNPKGPGDAVGRSGKSFLFCMSVRVPWNPLAGRYGLEREEHRSCRGVRIFPSDLENPGEGHVEASRQFVPISAAGLQGEEPLVDRIM</sequence>
<feature type="region of interest" description="Disordered" evidence="1">
    <location>
        <begin position="145"/>
        <end position="178"/>
    </location>
</feature>
<proteinExistence type="predicted"/>